<keyword evidence="2" id="KW-1185">Reference proteome</keyword>
<protein>
    <submittedName>
        <fullName evidence="3">Uncharacterized protein LOC450064</fullName>
    </submittedName>
    <submittedName>
        <fullName evidence="1">Zgc:101664</fullName>
    </submittedName>
</protein>
<evidence type="ECO:0000313" key="1">
    <source>
        <dbReference type="EMBL" id="AAH83235.1"/>
    </source>
</evidence>
<evidence type="ECO:0000313" key="3">
    <source>
        <dbReference type="RefSeq" id="NP_001006084.1"/>
    </source>
</evidence>
<reference evidence="1" key="2">
    <citation type="submission" date="2004-10" db="EMBL/GenBank/DDBJ databases">
        <authorList>
            <consortium name="NIH - Zebrafish Gene Collection (ZGC) project"/>
        </authorList>
    </citation>
    <scope>NUCLEOTIDE SEQUENCE [LARGE SCALE MRNA]</scope>
    <source>
        <tissue evidence="1">Embryo</tissue>
    </source>
</reference>
<proteinExistence type="evidence at transcript level"/>
<dbReference type="GO" id="GO:2001034">
    <property type="term" value="P:positive regulation of double-strand break repair via nonhomologous end joining"/>
    <property type="evidence" value="ECO:0000318"/>
    <property type="project" value="GO_Central"/>
</dbReference>
<evidence type="ECO:0000313" key="2">
    <source>
        <dbReference type="Proteomes" id="UP000000437"/>
    </source>
</evidence>
<reference evidence="3" key="5">
    <citation type="submission" date="2025-04" db="UniProtKB">
        <authorList>
            <consortium name="RefSeq"/>
        </authorList>
    </citation>
    <scope>IDENTIFICATION</scope>
</reference>
<reference evidence="3" key="1">
    <citation type="journal article" date="2002" name="Proc. Natl. Acad. Sci. U.S.A.">
        <title>Generation and initial analysis of more than 15,000 full-length human and mouse cDNA sequences.</title>
        <authorList>
            <consortium name="Mammalian Gene Collection Program Team"/>
            <person name="Strausberg R.L."/>
            <person name="Feingold E.A."/>
            <person name="Grouse L.H."/>
            <person name="Derge J.G."/>
            <person name="Klausner R.D."/>
            <person name="Collins F.S."/>
            <person name="Wagner L."/>
            <person name="Shenmen C.M."/>
            <person name="Schuler G.D."/>
            <person name="Altschul S.F."/>
            <person name="Zeeberg B."/>
            <person name="Buetow K.H."/>
            <person name="Schaefer C.F."/>
            <person name="Bhat N.K."/>
            <person name="Hopkins R.F."/>
            <person name="Jordan H."/>
            <person name="Moore T."/>
            <person name="Max S.I."/>
            <person name="Wang J."/>
            <person name="Hsieh F."/>
            <person name="Diatchenko L."/>
            <person name="Marusina K."/>
            <person name="Farmer A.A."/>
            <person name="Rubin G.M."/>
            <person name="Hong L."/>
            <person name="Stapleton M."/>
            <person name="Soares M.B."/>
            <person name="Bonaldo M.F."/>
            <person name="Casavant T.L."/>
            <person name="Scheetz T.E."/>
            <person name="Brownstein M.J."/>
            <person name="Usdin T.B."/>
            <person name="Toshiyuki S."/>
            <person name="Carninci P."/>
            <person name="Prange C."/>
            <person name="Raha S.S."/>
            <person name="Loquellano N.A."/>
            <person name="Peters G.J."/>
            <person name="Abramson R.D."/>
            <person name="Mullahy S.J."/>
            <person name="Bosak S.A."/>
            <person name="McEwan P.J."/>
            <person name="McKernan K.J."/>
            <person name="Malek J.A."/>
            <person name="Gunaratne P.H."/>
            <person name="Richards S."/>
            <person name="Worley K.C."/>
            <person name="Hale S."/>
            <person name="Garcia A.M."/>
            <person name="Gay L.J."/>
            <person name="Hulyk S.W."/>
            <person name="Villalon D.K."/>
            <person name="Muzny D.M."/>
            <person name="Sodergren E.J."/>
            <person name="Lu X."/>
            <person name="Gibbs R.A."/>
            <person name="Fahey J."/>
            <person name="Helton E."/>
            <person name="Ketteman M."/>
            <person name="Madan A."/>
            <person name="Rodrigues S."/>
            <person name="Sanchez A."/>
            <person name="Whiting M."/>
            <person name="Madan A."/>
            <person name="Young A.C."/>
            <person name="Shevchenko Y."/>
            <person name="Bouffard G.G."/>
            <person name="Blakesley R.W."/>
            <person name="Touchman J.W."/>
            <person name="Green E.D."/>
            <person name="Dickson M.C."/>
            <person name="Rodriguez A.C."/>
            <person name="Grimwood J."/>
            <person name="Schmutz J."/>
            <person name="Myers R.M."/>
            <person name="Butterfield Y.S."/>
            <person name="Krzywinski M.I."/>
            <person name="Skalska U."/>
            <person name="Smailus D.E."/>
            <person name="Schnerch A."/>
            <person name="Schein J.E."/>
            <person name="Jones S.J."/>
            <person name="Marra M.A."/>
        </authorList>
    </citation>
    <scope>NUCLEOTIDE SEQUENCE</scope>
</reference>
<dbReference type="AlphaFoldDB" id="Q5XJR3"/>
<gene>
    <name evidence="1 3 4" type="ORF">zgc:101664</name>
</gene>
<dbReference type="ZFIN" id="ZDB-GENE-041010-187">
    <property type="gene designation" value="zgc:101664"/>
</dbReference>
<dbReference type="GeneID" id="450064"/>
<reference evidence="3" key="4">
    <citation type="journal article" date="2015" name="Nat. Commun.">
        <title>RFX transcription factors are essential for hearing in mice.</title>
        <authorList>
            <person name="Elkon R."/>
            <person name="Milon B."/>
            <person name="Morrison L."/>
            <person name="Shah M."/>
            <person name="Vijayakumar S."/>
            <person name="Racherla M."/>
            <person name="Leitch C.C."/>
            <person name="Silipino L."/>
            <person name="Hadi S."/>
            <person name="Weiss-Gayet M."/>
            <person name="Barras E."/>
            <person name="Schmid C.D."/>
            <person name="Ait-Lounis A."/>
            <person name="Barnes A."/>
            <person name="Song Y."/>
            <person name="Eisenman D.J."/>
            <person name="Eliyahu E."/>
            <person name="Frolenkov G.I."/>
            <person name="Strome S.E."/>
            <person name="Durand B."/>
            <person name="Zaghloul N.A."/>
            <person name="Jones S.M."/>
            <person name="Reith W."/>
            <person name="Hertzano R."/>
        </authorList>
    </citation>
    <scope>NUCLEOTIDE SEQUENCE</scope>
</reference>
<accession>Q5XJR3</accession>
<dbReference type="Proteomes" id="UP000000437">
    <property type="component" value="Chromosome 8"/>
</dbReference>
<evidence type="ECO:0000313" key="4">
    <source>
        <dbReference type="ZFIN" id="ZDB-GENE-041010-187"/>
    </source>
</evidence>
<dbReference type="KEGG" id="dre:450064"/>
<name>Q5XJR3_DANRE</name>
<organism evidence="1">
    <name type="scientific">Danio rerio</name>
    <name type="common">Zebrafish</name>
    <name type="synonym">Brachydanio rerio</name>
    <dbReference type="NCBI Taxonomy" id="7955"/>
    <lineage>
        <taxon>Eukaryota</taxon>
        <taxon>Metazoa</taxon>
        <taxon>Chordata</taxon>
        <taxon>Craniata</taxon>
        <taxon>Vertebrata</taxon>
        <taxon>Euteleostomi</taxon>
        <taxon>Actinopterygii</taxon>
        <taxon>Neopterygii</taxon>
        <taxon>Teleostei</taxon>
        <taxon>Ostariophysi</taxon>
        <taxon>Cypriniformes</taxon>
        <taxon>Danionidae</taxon>
        <taxon>Danioninae</taxon>
        <taxon>Danio</taxon>
    </lineage>
</organism>
<dbReference type="GO" id="GO:2000042">
    <property type="term" value="P:negative regulation of double-strand break repair via homologous recombination"/>
    <property type="evidence" value="ECO:0000318"/>
    <property type="project" value="GO_Central"/>
</dbReference>
<dbReference type="OrthoDB" id="5963356at2759"/>
<reference evidence="2" key="3">
    <citation type="journal article" date="2013" name="Nature">
        <title>The zebrafish reference genome sequence and its relationship to the human genome.</title>
        <authorList>
            <consortium name="Genome Reference Consortium Zebrafish"/>
            <person name="Howe K."/>
            <person name="Clark M.D."/>
            <person name="Torroja C.F."/>
            <person name="Torrance J."/>
            <person name="Berthelot C."/>
            <person name="Muffato M."/>
            <person name="Collins J.E."/>
            <person name="Humphray S."/>
            <person name="McLaren K."/>
            <person name="Matthews L."/>
            <person name="McLaren S."/>
            <person name="Sealy I."/>
            <person name="Caccamo M."/>
            <person name="Churcher C."/>
            <person name="Scott C."/>
            <person name="Barrett J.C."/>
            <person name="Koch R."/>
            <person name="Rauch G.J."/>
            <person name="White S."/>
            <person name="Chow W."/>
            <person name="Kilian B."/>
            <person name="Quintais L.T."/>
            <person name="Guerra-Assuncao J.A."/>
            <person name="Zhou Y."/>
            <person name="Gu Y."/>
            <person name="Yen J."/>
            <person name="Vogel J.H."/>
            <person name="Eyre T."/>
            <person name="Redmond S."/>
            <person name="Banerjee R."/>
            <person name="Chi J."/>
            <person name="Fu B."/>
            <person name="Langley E."/>
            <person name="Maguire S.F."/>
            <person name="Laird G.K."/>
            <person name="Lloyd D."/>
            <person name="Kenyon E."/>
            <person name="Donaldson S."/>
            <person name="Sehra H."/>
            <person name="Almeida-King J."/>
            <person name="Loveland J."/>
            <person name="Trevanion S."/>
            <person name="Jones M."/>
            <person name="Quail M."/>
            <person name="Willey D."/>
            <person name="Hunt A."/>
            <person name="Burton J."/>
            <person name="Sims S."/>
            <person name="McLay K."/>
            <person name="Plumb B."/>
            <person name="Davis J."/>
            <person name="Clee C."/>
            <person name="Oliver K."/>
            <person name="Clark R."/>
            <person name="Riddle C."/>
            <person name="Elliot D."/>
            <person name="Eliott D."/>
            <person name="Threadgold G."/>
            <person name="Harden G."/>
            <person name="Ware D."/>
            <person name="Begum S."/>
            <person name="Mortimore B."/>
            <person name="Mortimer B."/>
            <person name="Kerry G."/>
            <person name="Heath P."/>
            <person name="Phillimore B."/>
            <person name="Tracey A."/>
            <person name="Corby N."/>
            <person name="Dunn M."/>
            <person name="Johnson C."/>
            <person name="Wood J."/>
            <person name="Clark S."/>
            <person name="Pelan S."/>
            <person name="Griffiths G."/>
            <person name="Smith M."/>
            <person name="Glithero R."/>
            <person name="Howden P."/>
            <person name="Barker N."/>
            <person name="Lloyd C."/>
            <person name="Stevens C."/>
            <person name="Harley J."/>
            <person name="Holt K."/>
            <person name="Panagiotidis G."/>
            <person name="Lovell J."/>
            <person name="Beasley H."/>
            <person name="Henderson C."/>
            <person name="Gordon D."/>
            <person name="Auger K."/>
            <person name="Wright D."/>
            <person name="Collins J."/>
            <person name="Raisen C."/>
            <person name="Dyer L."/>
            <person name="Leung K."/>
            <person name="Robertson L."/>
            <person name="Ambridge K."/>
            <person name="Leongamornlert D."/>
            <person name="McGuire S."/>
            <person name="Gilderthorp R."/>
            <person name="Griffiths C."/>
            <person name="Manthravadi D."/>
            <person name="Nichol S."/>
            <person name="Barker G."/>
            <person name="Whitehead S."/>
            <person name="Kay M."/>
            <person name="Brown J."/>
            <person name="Murnane C."/>
            <person name="Gray E."/>
            <person name="Humphries M."/>
            <person name="Sycamore N."/>
            <person name="Barker D."/>
            <person name="Saunders D."/>
            <person name="Wallis J."/>
            <person name="Babbage A."/>
            <person name="Hammond S."/>
            <person name="Mashreghi-Mohammadi M."/>
            <person name="Barr L."/>
            <person name="Martin S."/>
            <person name="Wray P."/>
            <person name="Ellington A."/>
            <person name="Matthews N."/>
            <person name="Ellwood M."/>
            <person name="Woodmansey R."/>
            <person name="Clark G."/>
            <person name="Cooper J."/>
            <person name="Cooper J."/>
            <person name="Tromans A."/>
            <person name="Grafham D."/>
            <person name="Skuce C."/>
            <person name="Pandian R."/>
            <person name="Andrews R."/>
            <person name="Harrison E."/>
            <person name="Kimberley A."/>
            <person name="Garnett J."/>
            <person name="Fosker N."/>
            <person name="Hall R."/>
            <person name="Garner P."/>
            <person name="Kelly D."/>
            <person name="Bird C."/>
            <person name="Palmer S."/>
            <person name="Gehring I."/>
            <person name="Berger A."/>
            <person name="Dooley C.M."/>
            <person name="Ersan-Urun Z."/>
            <person name="Eser C."/>
            <person name="Geiger H."/>
            <person name="Geisler M."/>
            <person name="Karotki L."/>
            <person name="Kirn A."/>
            <person name="Konantz J."/>
            <person name="Konantz M."/>
            <person name="Oberlander M."/>
            <person name="Rudolph-Geiger S."/>
            <person name="Teucke M."/>
            <person name="Lanz C."/>
            <person name="Raddatz G."/>
            <person name="Osoegawa K."/>
            <person name="Zhu B."/>
            <person name="Rapp A."/>
            <person name="Widaa S."/>
            <person name="Langford C."/>
            <person name="Yang F."/>
            <person name="Schuster S.C."/>
            <person name="Carter N.P."/>
            <person name="Harrow J."/>
            <person name="Ning Z."/>
            <person name="Herrero J."/>
            <person name="Searle S.M."/>
            <person name="Enright A."/>
            <person name="Geisler R."/>
            <person name="Plasterk R.H."/>
            <person name="Lee C."/>
            <person name="Westerfield M."/>
            <person name="de Jong P.J."/>
            <person name="Zon L.I."/>
            <person name="Postlethwait J.H."/>
            <person name="Nusslein-Volhard C."/>
            <person name="Hubbard T.J."/>
            <person name="Roest Crollius H."/>
            <person name="Rogers J."/>
            <person name="Stemple D.L."/>
        </authorList>
    </citation>
    <scope>NUCLEOTIDE SEQUENCE [LARGE SCALE GENOMIC DNA]</scope>
</reference>
<dbReference type="InterPro" id="IPR039996">
    <property type="entry name" value="Shieldin_RINN1"/>
</dbReference>
<sequence length="205" mass="24274">MTQEVKDVRVCFRPLLEASDVLLITHRVLQEFPSRILPEFRPWFPSAYDTHPPIRPQRPAPLILPEEPLRQDQTQSQSRAEGQRFQRSWCAIQDRNAPLETTHSFSRLFRMTIEKHKLHLRQRVRWVLSERNCAELEELWLGINRAVRHSRMPTCNANFQRALAQIWLYCDVLYCEYIGNFLKQEFQLSGQITLSVHKVGDIIQL</sequence>
<dbReference type="EMBL" id="BC083235">
    <property type="protein sequence ID" value="AAH83235.1"/>
    <property type="molecule type" value="mRNA"/>
</dbReference>
<dbReference type="RefSeq" id="NP_001006084.1">
    <property type="nucleotide sequence ID" value="NM_001006084.1"/>
</dbReference>
<dbReference type="PhylomeDB" id="Q5XJR3"/>
<dbReference type="PANTHER" id="PTHR41404">
    <property type="entry name" value="SHIELDIN COMPLEX SUBUNIT 3"/>
    <property type="match status" value="1"/>
</dbReference>
<dbReference type="PANTHER" id="PTHR41404:SF1">
    <property type="entry name" value="SHIELDIN COMPLEX SUBUNIT 3"/>
    <property type="match status" value="1"/>
</dbReference>
<dbReference type="AGR" id="ZFIN:ZDB-GENE-041010-187"/>
<dbReference type="CDD" id="cd22293">
    <property type="entry name" value="RBD_SHLD3_N"/>
    <property type="match status" value="1"/>
</dbReference>
<dbReference type="GO" id="GO:0045830">
    <property type="term" value="P:positive regulation of isotype switching"/>
    <property type="evidence" value="ECO:0000318"/>
    <property type="project" value="GO_Central"/>
</dbReference>